<name>A0ABQ2XU63_9BURK</name>
<sequence length="630" mass="68510">MTENQPLRRALQLISGAIVLFFLYFGREILIPVTLSVILSFLLAPAVRRLRHVGIGATVSVLLTVTVFTAAISVAGMVLGGQVIKLASSLPQYETTIRDKLRTINQITLEKLHSVTGKADLVIQGLPRKDDDAEGKSTASSLPAQVNGKPIPVEVHQPAPTPLELVSKILGSITGPIETTGLVFVMLVFVLLEHESLRDRFIRLIGNDNLRATTIAVNDAGTRLSRFFISQFAVNGACGLAIGLALAIAGVPQAVLWGVMTALLRFIPYIGAWMAAGLATLLAFAISPGWELAITTLVIFVVIELIVSQVVEPQLYGHTTGLSPLSVVLAAVFWNWLWGPVGLVLSTPLTLCLVVAGRYIPSLKFLEILLGEVTALTLPEKFYQRALAGDSDELIEGAQRFIRRKSVAEYCDTVLVPALNLAQIDFAERAITDDERVKVGGAIASVLISLEGCKPAWIRKRRSSVLDGETLARHLIHQREALHGEYQGPIDVPAGSVVLVVGVGAQDDELAAEILVRVLRADHVDARHVLTDDLLNPPVDVPSDLVAAICFVAADNEQKAQELFALADVMREKLPEVCLLALLVQNVFDQRHRAQERKIPYVQQFRSYQEIATSVRIGMKIAEGQHHHQT</sequence>
<feature type="transmembrane region" description="Helical" evidence="8">
    <location>
        <begin position="7"/>
        <end position="23"/>
    </location>
</feature>
<comment type="caution">
    <text evidence="9">The sequence shown here is derived from an EMBL/GenBank/DDBJ whole genome shotgun (WGS) entry which is preliminary data.</text>
</comment>
<protein>
    <submittedName>
        <fullName evidence="9">ABC transporter permease</fullName>
    </submittedName>
</protein>
<accession>A0ABQ2XU63</accession>
<reference evidence="10" key="1">
    <citation type="journal article" date="2019" name="Int. J. Syst. Evol. Microbiol.">
        <title>The Global Catalogue of Microorganisms (GCM) 10K type strain sequencing project: providing services to taxonomists for standard genome sequencing and annotation.</title>
        <authorList>
            <consortium name="The Broad Institute Genomics Platform"/>
            <consortium name="The Broad Institute Genome Sequencing Center for Infectious Disease"/>
            <person name="Wu L."/>
            <person name="Ma J."/>
        </authorList>
    </citation>
    <scope>NUCLEOTIDE SEQUENCE [LARGE SCALE GENOMIC DNA]</scope>
    <source>
        <strain evidence="10">KCTC 23917</strain>
    </source>
</reference>
<feature type="transmembrane region" description="Helical" evidence="8">
    <location>
        <begin position="331"/>
        <end position="356"/>
    </location>
</feature>
<keyword evidence="4" id="KW-1003">Cell membrane</keyword>
<evidence type="ECO:0000256" key="7">
    <source>
        <dbReference type="ARBA" id="ARBA00023136"/>
    </source>
</evidence>
<proteinExistence type="inferred from homology"/>
<dbReference type="PANTHER" id="PTHR21716">
    <property type="entry name" value="TRANSMEMBRANE PROTEIN"/>
    <property type="match status" value="1"/>
</dbReference>
<evidence type="ECO:0000313" key="9">
    <source>
        <dbReference type="EMBL" id="GGX33791.1"/>
    </source>
</evidence>
<keyword evidence="6 8" id="KW-1133">Transmembrane helix</keyword>
<gene>
    <name evidence="9" type="ORF">GCM10010946_08480</name>
</gene>
<evidence type="ECO:0000256" key="4">
    <source>
        <dbReference type="ARBA" id="ARBA00022475"/>
    </source>
</evidence>
<feature type="transmembrane region" description="Helical" evidence="8">
    <location>
        <begin position="29"/>
        <end position="47"/>
    </location>
</feature>
<evidence type="ECO:0000256" key="5">
    <source>
        <dbReference type="ARBA" id="ARBA00022692"/>
    </source>
</evidence>
<keyword evidence="3" id="KW-0813">Transport</keyword>
<comment type="subcellular location">
    <subcellularLocation>
        <location evidence="1">Cell membrane</location>
        <topology evidence="1">Multi-pass membrane protein</topology>
    </subcellularLocation>
</comment>
<feature type="transmembrane region" description="Helical" evidence="8">
    <location>
        <begin position="169"/>
        <end position="192"/>
    </location>
</feature>
<keyword evidence="10" id="KW-1185">Reference proteome</keyword>
<dbReference type="RefSeq" id="WP_189355815.1">
    <property type="nucleotide sequence ID" value="NZ_BMYU01000002.1"/>
</dbReference>
<comment type="similarity">
    <text evidence="2">Belongs to the autoinducer-2 exporter (AI-2E) (TC 2.A.86) family.</text>
</comment>
<dbReference type="Pfam" id="PF01594">
    <property type="entry name" value="AI-2E_transport"/>
    <property type="match status" value="1"/>
</dbReference>
<keyword evidence="5 8" id="KW-0812">Transmembrane</keyword>
<dbReference type="PANTHER" id="PTHR21716:SF53">
    <property type="entry name" value="PERMEASE PERM-RELATED"/>
    <property type="match status" value="1"/>
</dbReference>
<evidence type="ECO:0000256" key="1">
    <source>
        <dbReference type="ARBA" id="ARBA00004651"/>
    </source>
</evidence>
<evidence type="ECO:0000256" key="2">
    <source>
        <dbReference type="ARBA" id="ARBA00009773"/>
    </source>
</evidence>
<dbReference type="Proteomes" id="UP000653343">
    <property type="component" value="Unassembled WGS sequence"/>
</dbReference>
<dbReference type="EMBL" id="BMYU01000002">
    <property type="protein sequence ID" value="GGX33791.1"/>
    <property type="molecule type" value="Genomic_DNA"/>
</dbReference>
<feature type="transmembrane region" description="Helical" evidence="8">
    <location>
        <begin position="266"/>
        <end position="285"/>
    </location>
</feature>
<keyword evidence="7 8" id="KW-0472">Membrane</keyword>
<evidence type="ECO:0000256" key="3">
    <source>
        <dbReference type="ARBA" id="ARBA00022448"/>
    </source>
</evidence>
<organism evidence="9 10">
    <name type="scientific">Undibacterium squillarum</name>
    <dbReference type="NCBI Taxonomy" id="1131567"/>
    <lineage>
        <taxon>Bacteria</taxon>
        <taxon>Pseudomonadati</taxon>
        <taxon>Pseudomonadota</taxon>
        <taxon>Betaproteobacteria</taxon>
        <taxon>Burkholderiales</taxon>
        <taxon>Oxalobacteraceae</taxon>
        <taxon>Undibacterium</taxon>
    </lineage>
</organism>
<evidence type="ECO:0000313" key="10">
    <source>
        <dbReference type="Proteomes" id="UP000653343"/>
    </source>
</evidence>
<evidence type="ECO:0000256" key="6">
    <source>
        <dbReference type="ARBA" id="ARBA00022989"/>
    </source>
</evidence>
<evidence type="ECO:0000256" key="8">
    <source>
        <dbReference type="SAM" id="Phobius"/>
    </source>
</evidence>
<feature type="transmembrane region" description="Helical" evidence="8">
    <location>
        <begin position="232"/>
        <end position="260"/>
    </location>
</feature>
<dbReference type="InterPro" id="IPR002549">
    <property type="entry name" value="AI-2E-like"/>
</dbReference>
<feature type="transmembrane region" description="Helical" evidence="8">
    <location>
        <begin position="292"/>
        <end position="311"/>
    </location>
</feature>
<feature type="transmembrane region" description="Helical" evidence="8">
    <location>
        <begin position="59"/>
        <end position="84"/>
    </location>
</feature>